<dbReference type="Pfam" id="PF00649">
    <property type="entry name" value="Copper-fist"/>
    <property type="match status" value="1"/>
</dbReference>
<keyword evidence="3" id="KW-0862">Zinc</keyword>
<comment type="caution">
    <text evidence="9">The sequence shown here is derived from an EMBL/GenBank/DDBJ whole genome shotgun (WGS) entry which is preliminary data.</text>
</comment>
<keyword evidence="10" id="KW-1185">Reference proteome</keyword>
<dbReference type="Proteomes" id="UP000738359">
    <property type="component" value="Unassembled WGS sequence"/>
</dbReference>
<dbReference type="AlphaFoldDB" id="A0A9P6IRA2"/>
<dbReference type="PANTHER" id="PTHR28088">
    <property type="entry name" value="TRANSCRIPTIONAL ACTIVATOR HAA1-RELATED"/>
    <property type="match status" value="1"/>
</dbReference>
<comment type="subcellular location">
    <subcellularLocation>
        <location evidence="1">Nucleus</location>
    </subcellularLocation>
</comment>
<dbReference type="InterPro" id="IPR036395">
    <property type="entry name" value="Cu_fist_DNA-bd_dom_sf"/>
</dbReference>
<dbReference type="EMBL" id="JAAAHY010002207">
    <property type="protein sequence ID" value="KAF9945049.1"/>
    <property type="molecule type" value="Genomic_DNA"/>
</dbReference>
<dbReference type="Gene3D" id="3.90.430.10">
    <property type="entry name" value="Copper fist DNA-binding domain"/>
    <property type="match status" value="1"/>
</dbReference>
<dbReference type="GO" id="GO:0000978">
    <property type="term" value="F:RNA polymerase II cis-regulatory region sequence-specific DNA binding"/>
    <property type="evidence" value="ECO:0007669"/>
    <property type="project" value="TreeGrafter"/>
</dbReference>
<dbReference type="GO" id="GO:0006878">
    <property type="term" value="P:intracellular copper ion homeostasis"/>
    <property type="evidence" value="ECO:0007669"/>
    <property type="project" value="TreeGrafter"/>
</dbReference>
<dbReference type="SMART" id="SM00412">
    <property type="entry name" value="Cu_FIST"/>
    <property type="match status" value="1"/>
</dbReference>
<dbReference type="PRINTS" id="PR00617">
    <property type="entry name" value="COPPERFIST"/>
</dbReference>
<keyword evidence="7" id="KW-0539">Nucleus</keyword>
<protein>
    <recommendedName>
        <fullName evidence="8">Copper-fist domain-containing protein</fullName>
    </recommendedName>
</protein>
<dbReference type="SMART" id="SM01090">
    <property type="entry name" value="Copper-fist"/>
    <property type="match status" value="1"/>
</dbReference>
<dbReference type="SUPFAM" id="SSF57879">
    <property type="entry name" value="Zinc domain conserved in yeast copper-regulated transcription factors"/>
    <property type="match status" value="1"/>
</dbReference>
<sequence>MVFVNGQKFACATCIKGHRSTSCNHGERPLHEIKKKGRPSTQCMHCKELRKAKQVHVRCICGREEGSSMSSGLKRTKSLSHEGHAVDAEGLCAKDT</sequence>
<dbReference type="GO" id="GO:0045944">
    <property type="term" value="P:positive regulation of transcription by RNA polymerase II"/>
    <property type="evidence" value="ECO:0007669"/>
    <property type="project" value="TreeGrafter"/>
</dbReference>
<dbReference type="InterPro" id="IPR051763">
    <property type="entry name" value="Copper_Homeo_Regul"/>
</dbReference>
<evidence type="ECO:0000256" key="2">
    <source>
        <dbReference type="ARBA" id="ARBA00022723"/>
    </source>
</evidence>
<name>A0A9P6IRA2_MORAP</name>
<evidence type="ECO:0000256" key="5">
    <source>
        <dbReference type="ARBA" id="ARBA00023015"/>
    </source>
</evidence>
<evidence type="ECO:0000256" key="3">
    <source>
        <dbReference type="ARBA" id="ARBA00022833"/>
    </source>
</evidence>
<reference evidence="9" key="1">
    <citation type="journal article" date="2020" name="Fungal Divers.">
        <title>Resolving the Mortierellaceae phylogeny through synthesis of multi-gene phylogenetics and phylogenomics.</title>
        <authorList>
            <person name="Vandepol N."/>
            <person name="Liber J."/>
            <person name="Desiro A."/>
            <person name="Na H."/>
            <person name="Kennedy M."/>
            <person name="Barry K."/>
            <person name="Grigoriev I.V."/>
            <person name="Miller A.N."/>
            <person name="O'Donnell K."/>
            <person name="Stajich J.E."/>
            <person name="Bonito G."/>
        </authorList>
    </citation>
    <scope>NUCLEOTIDE SEQUENCE</scope>
    <source>
        <strain evidence="9">CK1249</strain>
    </source>
</reference>
<evidence type="ECO:0000256" key="6">
    <source>
        <dbReference type="ARBA" id="ARBA00023163"/>
    </source>
</evidence>
<dbReference type="OrthoDB" id="5600085at2759"/>
<keyword evidence="6" id="KW-0804">Transcription</keyword>
<evidence type="ECO:0000313" key="10">
    <source>
        <dbReference type="Proteomes" id="UP000738359"/>
    </source>
</evidence>
<gene>
    <name evidence="9" type="ORF">BGZ70_004092</name>
</gene>
<feature type="non-terminal residue" evidence="9">
    <location>
        <position position="1"/>
    </location>
</feature>
<dbReference type="InterPro" id="IPR001083">
    <property type="entry name" value="Cu_fist_DNA-bd_dom"/>
</dbReference>
<evidence type="ECO:0000259" key="8">
    <source>
        <dbReference type="PROSITE" id="PS50073"/>
    </source>
</evidence>
<feature type="domain" description="Copper-fist" evidence="8">
    <location>
        <begin position="1"/>
        <end position="40"/>
    </location>
</feature>
<dbReference type="FunFam" id="3.90.430.10:FF:000001">
    <property type="entry name" value="Copper fist DNA-binding protein"/>
    <property type="match status" value="1"/>
</dbReference>
<organism evidence="9 10">
    <name type="scientific">Mortierella alpina</name>
    <name type="common">Oleaginous fungus</name>
    <name type="synonym">Mortierella renispora</name>
    <dbReference type="NCBI Taxonomy" id="64518"/>
    <lineage>
        <taxon>Eukaryota</taxon>
        <taxon>Fungi</taxon>
        <taxon>Fungi incertae sedis</taxon>
        <taxon>Mucoromycota</taxon>
        <taxon>Mortierellomycotina</taxon>
        <taxon>Mortierellomycetes</taxon>
        <taxon>Mortierellales</taxon>
        <taxon>Mortierellaceae</taxon>
        <taxon>Mortierella</taxon>
    </lineage>
</organism>
<evidence type="ECO:0000313" key="9">
    <source>
        <dbReference type="EMBL" id="KAF9945049.1"/>
    </source>
</evidence>
<evidence type="ECO:0000256" key="7">
    <source>
        <dbReference type="ARBA" id="ARBA00023242"/>
    </source>
</evidence>
<dbReference type="PROSITE" id="PS50073">
    <property type="entry name" value="COPPER_FIST_2"/>
    <property type="match status" value="1"/>
</dbReference>
<dbReference type="GO" id="GO:0000981">
    <property type="term" value="F:DNA-binding transcription factor activity, RNA polymerase II-specific"/>
    <property type="evidence" value="ECO:0007669"/>
    <property type="project" value="TreeGrafter"/>
</dbReference>
<dbReference type="GO" id="GO:0005507">
    <property type="term" value="F:copper ion binding"/>
    <property type="evidence" value="ECO:0007669"/>
    <property type="project" value="InterPro"/>
</dbReference>
<dbReference type="GO" id="GO:0005634">
    <property type="term" value="C:nucleus"/>
    <property type="evidence" value="ECO:0007669"/>
    <property type="project" value="UniProtKB-SubCell"/>
</dbReference>
<evidence type="ECO:0000256" key="4">
    <source>
        <dbReference type="ARBA" id="ARBA00023008"/>
    </source>
</evidence>
<keyword evidence="2" id="KW-0479">Metal-binding</keyword>
<dbReference type="GO" id="GO:0006879">
    <property type="term" value="P:intracellular iron ion homeostasis"/>
    <property type="evidence" value="ECO:0007669"/>
    <property type="project" value="TreeGrafter"/>
</dbReference>
<keyword evidence="5" id="KW-0805">Transcription regulation</keyword>
<accession>A0A9P6IRA2</accession>
<evidence type="ECO:0000256" key="1">
    <source>
        <dbReference type="ARBA" id="ARBA00004123"/>
    </source>
</evidence>
<proteinExistence type="predicted"/>
<keyword evidence="4" id="KW-0186">Copper</keyword>
<dbReference type="PANTHER" id="PTHR28088:SF5">
    <property type="entry name" value="TRANSCRIPTIONAL ACTIVATOR HAA1-RELATED"/>
    <property type="match status" value="1"/>
</dbReference>